<accession>X0VBL9</accession>
<proteinExistence type="predicted"/>
<feature type="non-terminal residue" evidence="1">
    <location>
        <position position="1"/>
    </location>
</feature>
<protein>
    <submittedName>
        <fullName evidence="1">Uncharacterized protein</fullName>
    </submittedName>
</protein>
<comment type="caution">
    <text evidence="1">The sequence shown here is derived from an EMBL/GenBank/DDBJ whole genome shotgun (WGS) entry which is preliminary data.</text>
</comment>
<name>X0VBL9_9ZZZZ</name>
<sequence length="270" mass="31619">DDQEYISKDIWSRKGVTETLFNTWDTIFQENKIQRDATDKEVQETSEITLTIMERKSIGILGLRSQDNEMDSISLTYDYRTGRWDGGDSFNDSDGSGHYLGDTFEIWFNVYQVDYDLDGIPYWTEVNILKTNPKIADSRLDPDGDGIPTTWEWKWGYDPHVYDNHSTLDPDKDGLENTEEYFMEKWFANPFSQDIYMEADAMKGEGFLHPDHYLWEESKQIIIERFSQHGINMYIDDGWLDGPVNGGGELLTHYDRISQDSGMMLQFYRH</sequence>
<gene>
    <name evidence="1" type="ORF">S01H1_36957</name>
</gene>
<organism evidence="1">
    <name type="scientific">marine sediment metagenome</name>
    <dbReference type="NCBI Taxonomy" id="412755"/>
    <lineage>
        <taxon>unclassified sequences</taxon>
        <taxon>metagenomes</taxon>
        <taxon>ecological metagenomes</taxon>
    </lineage>
</organism>
<dbReference type="EMBL" id="BARS01023194">
    <property type="protein sequence ID" value="GAG08717.1"/>
    <property type="molecule type" value="Genomic_DNA"/>
</dbReference>
<feature type="non-terminal residue" evidence="1">
    <location>
        <position position="270"/>
    </location>
</feature>
<evidence type="ECO:0000313" key="1">
    <source>
        <dbReference type="EMBL" id="GAG08717.1"/>
    </source>
</evidence>
<reference evidence="1" key="1">
    <citation type="journal article" date="2014" name="Front. Microbiol.">
        <title>High frequency of phylogenetically diverse reductive dehalogenase-homologous genes in deep subseafloor sedimentary metagenomes.</title>
        <authorList>
            <person name="Kawai M."/>
            <person name="Futagami T."/>
            <person name="Toyoda A."/>
            <person name="Takaki Y."/>
            <person name="Nishi S."/>
            <person name="Hori S."/>
            <person name="Arai W."/>
            <person name="Tsubouchi T."/>
            <person name="Morono Y."/>
            <person name="Uchiyama I."/>
            <person name="Ito T."/>
            <person name="Fujiyama A."/>
            <person name="Inagaki F."/>
            <person name="Takami H."/>
        </authorList>
    </citation>
    <scope>NUCLEOTIDE SEQUENCE</scope>
    <source>
        <strain evidence="1">Expedition CK06-06</strain>
    </source>
</reference>
<dbReference type="AlphaFoldDB" id="X0VBL9"/>